<feature type="region of interest" description="Disordered" evidence="2">
    <location>
        <begin position="141"/>
        <end position="194"/>
    </location>
</feature>
<keyword evidence="1" id="KW-0175">Coiled coil</keyword>
<protein>
    <submittedName>
        <fullName evidence="4">Uncharacterized protein</fullName>
    </submittedName>
</protein>
<name>A0A0K0FJR4_STRVS</name>
<reference evidence="3" key="1">
    <citation type="submission" date="2014-07" db="EMBL/GenBank/DDBJ databases">
        <authorList>
            <person name="Martin A.A"/>
            <person name="De Silva N."/>
        </authorList>
    </citation>
    <scope>NUCLEOTIDE SEQUENCE</scope>
</reference>
<dbReference type="AlphaFoldDB" id="A0A0K0FJR4"/>
<accession>A0A0K0FJR4</accession>
<reference evidence="4" key="2">
    <citation type="submission" date="2015-08" db="UniProtKB">
        <authorList>
            <consortium name="WormBaseParasite"/>
        </authorList>
    </citation>
    <scope>IDENTIFICATION</scope>
</reference>
<evidence type="ECO:0000256" key="2">
    <source>
        <dbReference type="SAM" id="MobiDB-lite"/>
    </source>
</evidence>
<feature type="compositionally biased region" description="Polar residues" evidence="2">
    <location>
        <begin position="160"/>
        <end position="178"/>
    </location>
</feature>
<evidence type="ECO:0000313" key="3">
    <source>
        <dbReference type="Proteomes" id="UP000035680"/>
    </source>
</evidence>
<proteinExistence type="predicted"/>
<evidence type="ECO:0000256" key="1">
    <source>
        <dbReference type="SAM" id="Coils"/>
    </source>
</evidence>
<dbReference type="Proteomes" id="UP000035680">
    <property type="component" value="Unassembled WGS sequence"/>
</dbReference>
<feature type="coiled-coil region" evidence="1">
    <location>
        <begin position="363"/>
        <end position="453"/>
    </location>
</feature>
<organism evidence="3 4">
    <name type="scientific">Strongyloides venezuelensis</name>
    <name type="common">Threadworm</name>
    <dbReference type="NCBI Taxonomy" id="75913"/>
    <lineage>
        <taxon>Eukaryota</taxon>
        <taxon>Metazoa</taxon>
        <taxon>Ecdysozoa</taxon>
        <taxon>Nematoda</taxon>
        <taxon>Chromadorea</taxon>
        <taxon>Rhabditida</taxon>
        <taxon>Tylenchina</taxon>
        <taxon>Panagrolaimomorpha</taxon>
        <taxon>Strongyloidoidea</taxon>
        <taxon>Strongyloididae</taxon>
        <taxon>Strongyloides</taxon>
    </lineage>
</organism>
<evidence type="ECO:0000313" key="4">
    <source>
        <dbReference type="WBParaSite" id="SVE_0913900.1"/>
    </source>
</evidence>
<keyword evidence="3" id="KW-1185">Reference proteome</keyword>
<sequence>MTNVDAVPSQHLTLSLKIDKLSSNVDCQFCNRKVEKSRCLDKLRDTHEYADDRFLKKSSDEQSEFAAGKTSDLLKNGGPAVLSTMEKARGRPVGSKNRKTLFKETRSKAVSNRKSFPDIEGELPFFSLPVTSGFKCVSREANDKSENNDIQQKSKEKNIVDNNDSKSNSVPVTNSLSNIEDELPPCSLPDTSGLRRISRKADEKLKNEQLQNELDESISSGARIPAPKRLFSNIFRNSTIKCQESRKRKDPFICTRVSSRKIRKVSNSPKIQAVKNKSNQKTVSEISNNLINITTESINYKKKNKANSELVNIFAKSSSEQSTKIFKDNLDSEIVDEIEESDKTIETYKKKYESCRVMLIKERKKNESKRESQVKELELLKKQSFESSIALTKAKIENDKLRKECEKLKIALQNSNQVINKSQDIISQLRKKISEKDIQVAAVNKQIENYEQNQPSLRKGGKTFSRETKLYVFSMLERCISYENIDYTLKRSIKCFLNRELDDCISRRTFYKWTKEFKICSLCVSGYLLEEFIKKKGKGVLFHDETTLKNDKLQTFVLCGNADGIFYEILLGAVESKDKSTESTIEMFEKLIGSLAKVTKSFKLKFLQDTYNSIYGYLSNNVKTGKISYDSLNEIANKGKDPKEIRKYVTYLCVSYIGSDISKTIEKSLHYLSAGQETLNILKQLSKNFCVKSYAYHSIITAFRMSTEDEERETPLSESNFTFIMDDDFQICKIIHQNFSYTYNEIMNYSKINNGMYELCKKVAPIVQSKEIINTIAFTLYLHELFIFPIVRAGESFDIKQFLRYMKHLTEIMKIDQYSKLLDVEKIKAEFGDNYNIFKYKTLNTLSKIMKSVFEDNSARSEKEKMVKVLKETVEDVKNKFISVYEKIVQEENYSACSTKTQTTIIAEHIFQKIRHNSSKSPYKDMAMRSAQVTASYNNMTEMLESLSNNELDDVFDRVKVLTCVVENDFRDLSESVSKDKIDTCSKLTESCERKNTKLKVSKFLNEQLEAKETIKAMEEINEILVKLLSQNQKEKFLRHQLRLWKKDKNSIIEVPKMSNETDKYQRVYKQLEYCVNKFNDSIMSSNTYQNYSHIDDEECSDESSGYP</sequence>
<feature type="compositionally biased region" description="Basic and acidic residues" evidence="2">
    <location>
        <begin position="141"/>
        <end position="159"/>
    </location>
</feature>
<dbReference type="WBParaSite" id="SVE_0913900.1">
    <property type="protein sequence ID" value="SVE_0913900.1"/>
    <property type="gene ID" value="SVE_0913900"/>
</dbReference>